<evidence type="ECO:0000313" key="4">
    <source>
        <dbReference type="EMBL" id="GHD07943.1"/>
    </source>
</evidence>
<dbReference type="AlphaFoldDB" id="A0A918X3E1"/>
<evidence type="ECO:0000256" key="1">
    <source>
        <dbReference type="SAM" id="MobiDB-lite"/>
    </source>
</evidence>
<evidence type="ECO:0000313" key="5">
    <source>
        <dbReference type="Proteomes" id="UP000638353"/>
    </source>
</evidence>
<evidence type="ECO:0008006" key="6">
    <source>
        <dbReference type="Google" id="ProtNLM"/>
    </source>
</evidence>
<organism evidence="4 5">
    <name type="scientific">Streptomyces finlayi</name>
    <dbReference type="NCBI Taxonomy" id="67296"/>
    <lineage>
        <taxon>Bacteria</taxon>
        <taxon>Bacillati</taxon>
        <taxon>Actinomycetota</taxon>
        <taxon>Actinomycetes</taxon>
        <taxon>Kitasatosporales</taxon>
        <taxon>Streptomycetaceae</taxon>
        <taxon>Streptomyces</taxon>
    </lineage>
</organism>
<feature type="region of interest" description="Disordered" evidence="1">
    <location>
        <begin position="120"/>
        <end position="147"/>
    </location>
</feature>
<keyword evidence="2" id="KW-0472">Membrane</keyword>
<feature type="compositionally biased region" description="Low complexity" evidence="1">
    <location>
        <begin position="121"/>
        <end position="147"/>
    </location>
</feature>
<feature type="signal peptide" evidence="3">
    <location>
        <begin position="1"/>
        <end position="29"/>
    </location>
</feature>
<keyword evidence="3" id="KW-0732">Signal</keyword>
<dbReference type="Proteomes" id="UP000638353">
    <property type="component" value="Unassembled WGS sequence"/>
</dbReference>
<protein>
    <recommendedName>
        <fullName evidence="6">Lipoprotein</fullName>
    </recommendedName>
</protein>
<evidence type="ECO:0000256" key="2">
    <source>
        <dbReference type="SAM" id="Phobius"/>
    </source>
</evidence>
<dbReference type="RefSeq" id="WP_189825990.1">
    <property type="nucleotide sequence ID" value="NZ_BMVC01000014.1"/>
</dbReference>
<proteinExistence type="predicted"/>
<dbReference type="EMBL" id="BMVC01000014">
    <property type="protein sequence ID" value="GHD07943.1"/>
    <property type="molecule type" value="Genomic_DNA"/>
</dbReference>
<feature type="transmembrane region" description="Helical" evidence="2">
    <location>
        <begin position="165"/>
        <end position="183"/>
    </location>
</feature>
<comment type="caution">
    <text evidence="4">The sequence shown here is derived from an EMBL/GenBank/DDBJ whole genome shotgun (WGS) entry which is preliminary data.</text>
</comment>
<evidence type="ECO:0000256" key="3">
    <source>
        <dbReference type="SAM" id="SignalP"/>
    </source>
</evidence>
<feature type="chain" id="PRO_5037757954" description="Lipoprotein" evidence="3">
    <location>
        <begin position="30"/>
        <end position="193"/>
    </location>
</feature>
<reference evidence="4" key="2">
    <citation type="submission" date="2020-09" db="EMBL/GenBank/DDBJ databases">
        <authorList>
            <person name="Sun Q."/>
            <person name="Ohkuma M."/>
        </authorList>
    </citation>
    <scope>NUCLEOTIDE SEQUENCE</scope>
    <source>
        <strain evidence="4">JCM 4637</strain>
    </source>
</reference>
<keyword evidence="2" id="KW-0812">Transmembrane</keyword>
<reference evidence="4" key="1">
    <citation type="journal article" date="2014" name="Int. J. Syst. Evol. Microbiol.">
        <title>Complete genome sequence of Corynebacterium casei LMG S-19264T (=DSM 44701T), isolated from a smear-ripened cheese.</title>
        <authorList>
            <consortium name="US DOE Joint Genome Institute (JGI-PGF)"/>
            <person name="Walter F."/>
            <person name="Albersmeier A."/>
            <person name="Kalinowski J."/>
            <person name="Ruckert C."/>
        </authorList>
    </citation>
    <scope>NUCLEOTIDE SEQUENCE</scope>
    <source>
        <strain evidence="4">JCM 4637</strain>
    </source>
</reference>
<gene>
    <name evidence="4" type="ORF">GCM10010334_60720</name>
</gene>
<accession>A0A918X3E1</accession>
<sequence>MRATRIATTAAAAALGAVALTCAVAPAQAADGNQGAKKEGSAGFSVTPSTIAAGGKVTLAAPGCTGPATVTAGVFNTVVLQPGKTQQATVDWDAKPGAMYDVAFTCNGTKGSASLTVVGGAQPTTSSTSLPSRTTSAAPVTSASPARGVRGGLGGSIGGMDTTQVAGGAALVVLAVGGTFYAVHRRAAGTRRH</sequence>
<name>A0A918X3E1_9ACTN</name>
<keyword evidence="2" id="KW-1133">Transmembrane helix</keyword>